<dbReference type="PANTHER" id="PTHR47371:SF3">
    <property type="entry name" value="PHOSPHOGLYCEROL TRANSFERASE I"/>
    <property type="match status" value="1"/>
</dbReference>
<feature type="transmembrane region" description="Helical" evidence="7">
    <location>
        <begin position="72"/>
        <end position="98"/>
    </location>
</feature>
<dbReference type="Proteomes" id="UP000298246">
    <property type="component" value="Unassembled WGS sequence"/>
</dbReference>
<keyword evidence="10" id="KW-1185">Reference proteome</keyword>
<evidence type="ECO:0000256" key="1">
    <source>
        <dbReference type="ARBA" id="ARBA00004651"/>
    </source>
</evidence>
<dbReference type="AlphaFoldDB" id="A0A4Y8Q152"/>
<dbReference type="InterPro" id="IPR017850">
    <property type="entry name" value="Alkaline_phosphatase_core_sf"/>
</dbReference>
<keyword evidence="4 7" id="KW-0812">Transmembrane</keyword>
<evidence type="ECO:0000313" key="9">
    <source>
        <dbReference type="EMBL" id="TFE87499.1"/>
    </source>
</evidence>
<accession>A0A4Y8Q152</accession>
<evidence type="ECO:0000256" key="2">
    <source>
        <dbReference type="ARBA" id="ARBA00004936"/>
    </source>
</evidence>
<protein>
    <recommendedName>
        <fullName evidence="8">Sulfatase N-terminal domain-containing protein</fullName>
    </recommendedName>
</protein>
<dbReference type="InterPro" id="IPR050448">
    <property type="entry name" value="OpgB/LTA_synthase_biosynth"/>
</dbReference>
<dbReference type="InterPro" id="IPR000917">
    <property type="entry name" value="Sulfatase_N"/>
</dbReference>
<feature type="transmembrane region" description="Helical" evidence="7">
    <location>
        <begin position="152"/>
        <end position="169"/>
    </location>
</feature>
<reference evidence="9 10" key="1">
    <citation type="submission" date="2017-03" db="EMBL/GenBank/DDBJ databases">
        <title>Isolation of Levoglucosan Utilizing Bacteria.</title>
        <authorList>
            <person name="Arya A.S."/>
        </authorList>
    </citation>
    <scope>NUCLEOTIDE SEQUENCE [LARGE SCALE GENOMIC DNA]</scope>
    <source>
        <strain evidence="9 10">MEC069</strain>
    </source>
</reference>
<evidence type="ECO:0000256" key="7">
    <source>
        <dbReference type="SAM" id="Phobius"/>
    </source>
</evidence>
<name>A0A4Y8Q152_9BACL</name>
<dbReference type="PANTHER" id="PTHR47371">
    <property type="entry name" value="LIPOTEICHOIC ACID SYNTHASE"/>
    <property type="match status" value="1"/>
</dbReference>
<dbReference type="SUPFAM" id="SSF53649">
    <property type="entry name" value="Alkaline phosphatase-like"/>
    <property type="match status" value="1"/>
</dbReference>
<dbReference type="EMBL" id="MYFO01000013">
    <property type="protein sequence ID" value="TFE87499.1"/>
    <property type="molecule type" value="Genomic_DNA"/>
</dbReference>
<dbReference type="CDD" id="cd16015">
    <property type="entry name" value="LTA_synthase"/>
    <property type="match status" value="1"/>
</dbReference>
<dbReference type="Pfam" id="PF00884">
    <property type="entry name" value="Sulfatase"/>
    <property type="match status" value="1"/>
</dbReference>
<keyword evidence="3" id="KW-1003">Cell membrane</keyword>
<organism evidence="9 10">
    <name type="scientific">Paenibacillus athensensis</name>
    <dbReference type="NCBI Taxonomy" id="1967502"/>
    <lineage>
        <taxon>Bacteria</taxon>
        <taxon>Bacillati</taxon>
        <taxon>Bacillota</taxon>
        <taxon>Bacilli</taxon>
        <taxon>Bacillales</taxon>
        <taxon>Paenibacillaceae</taxon>
        <taxon>Paenibacillus</taxon>
    </lineage>
</organism>
<keyword evidence="5 7" id="KW-1133">Transmembrane helix</keyword>
<feature type="transmembrane region" description="Helical" evidence="7">
    <location>
        <begin position="43"/>
        <end position="65"/>
    </location>
</feature>
<comment type="pathway">
    <text evidence="2">Cell wall biogenesis; lipoteichoic acid biosynthesis.</text>
</comment>
<keyword evidence="6 7" id="KW-0472">Membrane</keyword>
<evidence type="ECO:0000256" key="5">
    <source>
        <dbReference type="ARBA" id="ARBA00022989"/>
    </source>
</evidence>
<evidence type="ECO:0000313" key="10">
    <source>
        <dbReference type="Proteomes" id="UP000298246"/>
    </source>
</evidence>
<comment type="caution">
    <text evidence="9">The sequence shown here is derived from an EMBL/GenBank/DDBJ whole genome shotgun (WGS) entry which is preliminary data.</text>
</comment>
<evidence type="ECO:0000256" key="3">
    <source>
        <dbReference type="ARBA" id="ARBA00022475"/>
    </source>
</evidence>
<dbReference type="OrthoDB" id="243547at2"/>
<evidence type="ECO:0000256" key="4">
    <source>
        <dbReference type="ARBA" id="ARBA00022692"/>
    </source>
</evidence>
<gene>
    <name evidence="9" type="ORF">B5M42_11765</name>
</gene>
<feature type="transmembrane region" description="Helical" evidence="7">
    <location>
        <begin position="118"/>
        <end position="140"/>
    </location>
</feature>
<dbReference type="Gene3D" id="3.40.720.10">
    <property type="entry name" value="Alkaline Phosphatase, subunit A"/>
    <property type="match status" value="1"/>
</dbReference>
<evidence type="ECO:0000259" key="8">
    <source>
        <dbReference type="Pfam" id="PF00884"/>
    </source>
</evidence>
<comment type="subcellular location">
    <subcellularLocation>
        <location evidence="1">Cell membrane</location>
        <topology evidence="1">Multi-pass membrane protein</topology>
    </subcellularLocation>
</comment>
<proteinExistence type="predicted"/>
<feature type="domain" description="Sulfatase N-terminal" evidence="8">
    <location>
        <begin position="241"/>
        <end position="534"/>
    </location>
</feature>
<evidence type="ECO:0000256" key="6">
    <source>
        <dbReference type="ARBA" id="ARBA00023136"/>
    </source>
</evidence>
<dbReference type="RefSeq" id="WP_134753002.1">
    <property type="nucleotide sequence ID" value="NZ_MYFO02000010.1"/>
</dbReference>
<dbReference type="GO" id="GO:0005886">
    <property type="term" value="C:plasma membrane"/>
    <property type="evidence" value="ECO:0007669"/>
    <property type="project" value="UniProtKB-SubCell"/>
</dbReference>
<sequence length="691" mass="77532">MRTFLKSIPSRLLLYILPLALTVLLELLSRRNAQEFTAWLTAHPLAFLLGYFVIGALYLLLIAVTGRSRLSLWLLSAATIPLAIFSGSKLTALGAPYYPWDLVFHNEIMEYRNFVGAFLSWRIAAYIALFVLLLALLLHGALAGRRTPRFRWIERAIYAVAALVLLVSVQSNKPIPFQDMYGIYTVPWDHTLTYDADGFVLSSTMLTHYLNVDKPSGYNRQAINRILDTIQERPAANAQNPNIIVMLSESFWDPTVMKNVSFSRDPIPFLHSLQQTYTSGKMLSPEFGGSTANVEFEVLTGNSMRFLPPGSLAYIEYMNHGVDSLASIMTRQGYTATAINPFFSWFFDSRKVYKHMGFSRFISSEFFPNDFEGPNYADRAVARKIIETTEGTAGPDFVFANTMENHQPYWPGKFAKNTIEVSGPITAESKGLLATYAQGISDADKCLQTLVEYYEKQNEPTILLFFGDHLPFLEDDYKVYRDAGYVVGDDPQLLTKVHDTPFVIWNNFLPKEAEKPGLHLSPSFLGPYVLSMAGKSGSYYTDFLYAQMQKTPILPPQKDWPAYGIAKQDVADYAKLEYDNLFGSRFGYSAKGYKYSIVQPNFTLGYGDPVIASAELGEDEVRVKGSRLFYSCTIYLDGQPLKTSFNGTDTLYGKLPEGGFPVGGGQGHRIEVRILDDKQMQIGQSNVVTVP</sequence>